<feature type="compositionally biased region" description="Low complexity" evidence="1">
    <location>
        <begin position="156"/>
        <end position="171"/>
    </location>
</feature>
<dbReference type="EMBL" id="CADCTW010000141">
    <property type="protein sequence ID" value="CAA9340619.1"/>
    <property type="molecule type" value="Genomic_DNA"/>
</dbReference>
<sequence>CAAFRSFRCRWCCFPAGRCRCTCSSRATGRWWRTAWRETAPSVCCTTTRTWRGPSWWSRGAWGARPRSSTTSRSPTGARWCWCAGASGSRWRTASSRPTCTGSAWPRRTPTPAHPSRAAGGGAPSGSSTRCWSTWWGTPGPSPRSTRRPRRRSSSRRPSAWTRRGSSASWSRARRRSGWSRWKGCCAPCWKPGRTWT</sequence>
<keyword evidence="2" id="KW-0645">Protease</keyword>
<evidence type="ECO:0000256" key="1">
    <source>
        <dbReference type="SAM" id="MobiDB-lite"/>
    </source>
</evidence>
<dbReference type="GO" id="GO:0008233">
    <property type="term" value="F:peptidase activity"/>
    <property type="evidence" value="ECO:0007669"/>
    <property type="project" value="UniProtKB-KW"/>
</dbReference>
<accession>A0A6J4LS36</accession>
<feature type="compositionally biased region" description="Polar residues" evidence="1">
    <location>
        <begin position="90"/>
        <end position="102"/>
    </location>
</feature>
<feature type="non-terminal residue" evidence="2">
    <location>
        <position position="1"/>
    </location>
</feature>
<evidence type="ECO:0000313" key="2">
    <source>
        <dbReference type="EMBL" id="CAA9340619.1"/>
    </source>
</evidence>
<dbReference type="GO" id="GO:0006508">
    <property type="term" value="P:proteolysis"/>
    <property type="evidence" value="ECO:0007669"/>
    <property type="project" value="UniProtKB-KW"/>
</dbReference>
<keyword evidence="2" id="KW-0378">Hydrolase</keyword>
<name>A0A6J4LS36_9BACT</name>
<feature type="region of interest" description="Disordered" evidence="1">
    <location>
        <begin position="90"/>
        <end position="173"/>
    </location>
</feature>
<organism evidence="2">
    <name type="scientific">uncultured Gemmatimonadota bacterium</name>
    <dbReference type="NCBI Taxonomy" id="203437"/>
    <lineage>
        <taxon>Bacteria</taxon>
        <taxon>Pseudomonadati</taxon>
        <taxon>Gemmatimonadota</taxon>
        <taxon>environmental samples</taxon>
    </lineage>
</organism>
<feature type="compositionally biased region" description="Basic residues" evidence="1">
    <location>
        <begin position="145"/>
        <end position="155"/>
    </location>
</feature>
<proteinExistence type="predicted"/>
<gene>
    <name evidence="2" type="ORF">AVDCRST_MAG68-3016</name>
</gene>
<reference evidence="2" key="1">
    <citation type="submission" date="2020-02" db="EMBL/GenBank/DDBJ databases">
        <authorList>
            <person name="Meier V. D."/>
        </authorList>
    </citation>
    <scope>NUCLEOTIDE SEQUENCE</scope>
    <source>
        <strain evidence="2">AVDCRST_MAG68</strain>
    </source>
</reference>
<protein>
    <submittedName>
        <fullName evidence="2">Uncharacterized protein, similar to the N-terminal domain of Lon protease</fullName>
    </submittedName>
</protein>
<feature type="non-terminal residue" evidence="2">
    <location>
        <position position="197"/>
    </location>
</feature>
<dbReference type="AlphaFoldDB" id="A0A6J4LS36"/>